<keyword evidence="2" id="KW-0378">Hydrolase</keyword>
<sequence length="248" mass="27230">MRRQFGETRSAMARRHALISADSHEATPMPGWPGSRIVVAISPQMGAQFSQFFAGMPEGAIGRAPADGVERFVFVLEGVVSLQTGARTERLEPEAYALVPAGMAHEIRAETAARLLVLEKRFVPLAGAADPELVTGTVDAQPQRVMSEDGLLAVRKLIPADERFDCEVNVMEFQPGGSLPYVETHFVEHGLLMLDGSGIYRLEDAWYPVAEGDTIWMGPYCPQWFGALGATPSRYLIYKNWNRDPLPG</sequence>
<evidence type="ECO:0000259" key="1">
    <source>
        <dbReference type="Pfam" id="PF07883"/>
    </source>
</evidence>
<dbReference type="InterPro" id="IPR013096">
    <property type="entry name" value="Cupin_2"/>
</dbReference>
<dbReference type="InterPro" id="IPR014710">
    <property type="entry name" value="RmlC-like_jellyroll"/>
</dbReference>
<dbReference type="GO" id="GO:0071522">
    <property type="term" value="F:ureidoglycine aminohydrolase activity"/>
    <property type="evidence" value="ECO:0007669"/>
    <property type="project" value="InterPro"/>
</dbReference>
<name>A0A286HXY5_9HYPH</name>
<dbReference type="InterPro" id="IPR011051">
    <property type="entry name" value="RmlC_Cupin_sf"/>
</dbReference>
<dbReference type="InterPro" id="IPR017627">
    <property type="entry name" value="UGHY"/>
</dbReference>
<dbReference type="OrthoDB" id="9814939at2"/>
<protein>
    <submittedName>
        <fullName evidence="2">(S)-ureidoglycine aminohydrolase</fullName>
    </submittedName>
</protein>
<dbReference type="AlphaFoldDB" id="A0A286HXY5"/>
<feature type="domain" description="Cupin type-2" evidence="1">
    <location>
        <begin position="56"/>
        <end position="117"/>
    </location>
</feature>
<dbReference type="Gene3D" id="2.60.120.10">
    <property type="entry name" value="Jelly Rolls"/>
    <property type="match status" value="1"/>
</dbReference>
<dbReference type="PANTHER" id="PTHR34571">
    <property type="entry name" value="(S)-UREIDOGLYCINE AMINOHYDROLASE"/>
    <property type="match status" value="1"/>
</dbReference>
<dbReference type="CDD" id="cd02212">
    <property type="entry name" value="cupin_UGlyAH_C"/>
    <property type="match status" value="1"/>
</dbReference>
<dbReference type="SUPFAM" id="SSF51182">
    <property type="entry name" value="RmlC-like cupins"/>
    <property type="match status" value="1"/>
</dbReference>
<dbReference type="NCBIfam" id="TIGR03214">
    <property type="entry name" value="ura-cupin"/>
    <property type="match status" value="1"/>
</dbReference>
<dbReference type="Pfam" id="PF07883">
    <property type="entry name" value="Cupin_2"/>
    <property type="match status" value="1"/>
</dbReference>
<gene>
    <name evidence="2" type="ORF">SAMN05877838_0895</name>
</gene>
<dbReference type="PANTHER" id="PTHR34571:SF1">
    <property type="entry name" value="(S)-UREIDOGLYCINE AMINOHYDROLASE"/>
    <property type="match status" value="1"/>
</dbReference>
<dbReference type="InterPro" id="IPR044697">
    <property type="entry name" value="UGlyAH_cupin_C"/>
</dbReference>
<keyword evidence="3" id="KW-1185">Reference proteome</keyword>
<accession>A0A286HXY5</accession>
<evidence type="ECO:0000313" key="3">
    <source>
        <dbReference type="Proteomes" id="UP000219465"/>
    </source>
</evidence>
<dbReference type="InterPro" id="IPR044704">
    <property type="entry name" value="UGlyAH_cupin_N"/>
</dbReference>
<dbReference type="EMBL" id="OCPC01000001">
    <property type="protein sequence ID" value="SOE12720.1"/>
    <property type="molecule type" value="Genomic_DNA"/>
</dbReference>
<dbReference type="RefSeq" id="WP_097105403.1">
    <property type="nucleotide sequence ID" value="NZ_OCPC01000001.1"/>
</dbReference>
<dbReference type="Proteomes" id="UP000219465">
    <property type="component" value="Unassembled WGS sequence"/>
</dbReference>
<evidence type="ECO:0000313" key="2">
    <source>
        <dbReference type="EMBL" id="SOE12720.1"/>
    </source>
</evidence>
<reference evidence="3" key="1">
    <citation type="submission" date="2017-08" db="EMBL/GenBank/DDBJ databases">
        <authorList>
            <person name="Varghese N."/>
            <person name="Submissions S."/>
        </authorList>
    </citation>
    <scope>NUCLEOTIDE SEQUENCE [LARGE SCALE GENOMIC DNA]</scope>
    <source>
        <strain evidence="3">KCTC 23107</strain>
    </source>
</reference>
<dbReference type="CDD" id="cd02211">
    <property type="entry name" value="cupin_UGlyAH_N"/>
    <property type="match status" value="1"/>
</dbReference>
<proteinExistence type="predicted"/>
<organism evidence="2 3">
    <name type="scientific">Hoeflea halophila</name>
    <dbReference type="NCBI Taxonomy" id="714899"/>
    <lineage>
        <taxon>Bacteria</taxon>
        <taxon>Pseudomonadati</taxon>
        <taxon>Pseudomonadota</taxon>
        <taxon>Alphaproteobacteria</taxon>
        <taxon>Hyphomicrobiales</taxon>
        <taxon>Rhizobiaceae</taxon>
        <taxon>Hoeflea</taxon>
    </lineage>
</organism>